<organism evidence="2 3">
    <name type="scientific">Demequina activiva</name>
    <dbReference type="NCBI Taxonomy" id="1582364"/>
    <lineage>
        <taxon>Bacteria</taxon>
        <taxon>Bacillati</taxon>
        <taxon>Actinomycetota</taxon>
        <taxon>Actinomycetes</taxon>
        <taxon>Micrococcales</taxon>
        <taxon>Demequinaceae</taxon>
        <taxon>Demequina</taxon>
    </lineage>
</organism>
<protein>
    <submittedName>
        <fullName evidence="2">Uncharacterized protein</fullName>
    </submittedName>
</protein>
<feature type="transmembrane region" description="Helical" evidence="1">
    <location>
        <begin position="122"/>
        <end position="142"/>
    </location>
</feature>
<name>A0A919Q039_9MICO</name>
<comment type="caution">
    <text evidence="2">The sequence shown here is derived from an EMBL/GenBank/DDBJ whole genome shotgun (WGS) entry which is preliminary data.</text>
</comment>
<reference evidence="2" key="1">
    <citation type="submission" date="2021-01" db="EMBL/GenBank/DDBJ databases">
        <title>Whole genome shotgun sequence of Demequina activiva NBRC 110675.</title>
        <authorList>
            <person name="Komaki H."/>
            <person name="Tamura T."/>
        </authorList>
    </citation>
    <scope>NUCLEOTIDE SEQUENCE</scope>
    <source>
        <strain evidence="2">NBRC 110675</strain>
    </source>
</reference>
<dbReference type="AlphaFoldDB" id="A0A919Q039"/>
<dbReference type="Proteomes" id="UP000652354">
    <property type="component" value="Unassembled WGS sequence"/>
</dbReference>
<sequence>MLRRRLIELGIAVVVVVGLLIWFFSSEPSTMRTRLIGIPLVFAIVGLVGLVVRLVIDLSKAASGAAAPEAGGSRTVRGDAIVYDYDPSAAGRLAAACFVTAAVMLAFAAWMVSVSIANDRFLQWWTIALLAVLLFPVVVFVWRGFAVRARLRRGAAIEISQSGLRLDGSELLPWDRIDLILIDGREGRYPPISGLLAKALFGVNHVRVAAFKPGREDQQIPSTYLGAYDVALPGGRADFIRIGQDLLQASAPHQGVRLRIAEDVFEHLRKRIGDVQPYSGAEETEISLARIQQAADGSRGRR</sequence>
<evidence type="ECO:0000313" key="2">
    <source>
        <dbReference type="EMBL" id="GIG53850.1"/>
    </source>
</evidence>
<feature type="transmembrane region" description="Helical" evidence="1">
    <location>
        <begin position="7"/>
        <end position="24"/>
    </location>
</feature>
<keyword evidence="1" id="KW-1133">Transmembrane helix</keyword>
<evidence type="ECO:0000313" key="3">
    <source>
        <dbReference type="Proteomes" id="UP000652354"/>
    </source>
</evidence>
<proteinExistence type="predicted"/>
<feature type="transmembrane region" description="Helical" evidence="1">
    <location>
        <begin position="93"/>
        <end position="116"/>
    </location>
</feature>
<gene>
    <name evidence="2" type="ORF">Dac01nite_06020</name>
</gene>
<accession>A0A919Q039</accession>
<keyword evidence="3" id="KW-1185">Reference proteome</keyword>
<dbReference type="EMBL" id="BONR01000001">
    <property type="protein sequence ID" value="GIG53850.1"/>
    <property type="molecule type" value="Genomic_DNA"/>
</dbReference>
<keyword evidence="1" id="KW-0472">Membrane</keyword>
<feature type="transmembrane region" description="Helical" evidence="1">
    <location>
        <begin position="36"/>
        <end position="56"/>
    </location>
</feature>
<evidence type="ECO:0000256" key="1">
    <source>
        <dbReference type="SAM" id="Phobius"/>
    </source>
</evidence>
<keyword evidence="1" id="KW-0812">Transmembrane</keyword>